<gene>
    <name evidence="2" type="ORF">BN873_380018</name>
</gene>
<evidence type="ECO:0000256" key="1">
    <source>
        <dbReference type="SAM" id="Phobius"/>
    </source>
</evidence>
<evidence type="ECO:0000313" key="3">
    <source>
        <dbReference type="Proteomes" id="UP000035760"/>
    </source>
</evidence>
<keyword evidence="3" id="KW-1185">Reference proteome</keyword>
<evidence type="ECO:0000313" key="2">
    <source>
        <dbReference type="EMBL" id="CDI03036.1"/>
    </source>
</evidence>
<keyword evidence="1" id="KW-1133">Transmembrane helix</keyword>
<dbReference type="AlphaFoldDB" id="W6M582"/>
<reference evidence="2" key="1">
    <citation type="submission" date="2013-07" db="EMBL/GenBank/DDBJ databases">
        <authorList>
            <person name="McIlroy S."/>
        </authorList>
    </citation>
    <scope>NUCLEOTIDE SEQUENCE [LARGE SCALE GENOMIC DNA]</scope>
    <source>
        <strain evidence="2">Run_A_D11</strain>
    </source>
</reference>
<comment type="caution">
    <text evidence="2">The sequence shown here is derived from an EMBL/GenBank/DDBJ whole genome shotgun (WGS) entry which is preliminary data.</text>
</comment>
<keyword evidence="1" id="KW-0812">Transmembrane</keyword>
<name>W6M582_9GAMM</name>
<sequence>MPAGTTRRESGQYLLGASLAGWLYYTTLISSKILLQRPEYPGSQAPFSRYPNPLEESHVKKNAAMGADCKLGCGECRPSSAVNL</sequence>
<dbReference type="STRING" id="1400863.BN873_380018"/>
<proteinExistence type="predicted"/>
<reference evidence="2" key="2">
    <citation type="submission" date="2014-03" db="EMBL/GenBank/DDBJ databases">
        <title>Candidatus Competibacter-lineage genomes retrieved from metagenomes reveal functional metabolic diversity.</title>
        <authorList>
            <person name="McIlroy S.J."/>
            <person name="Albertsen M."/>
            <person name="Andresen E.K."/>
            <person name="Saunders A.M."/>
            <person name="Kristiansen R."/>
            <person name="Stokholm-Bjerregaard M."/>
            <person name="Nielsen K.L."/>
            <person name="Nielsen P.H."/>
        </authorList>
    </citation>
    <scope>NUCLEOTIDE SEQUENCE</scope>
    <source>
        <strain evidence="2">Run_A_D11</strain>
    </source>
</reference>
<organism evidence="2 3">
    <name type="scientific">Candidatus Competibacter denitrificans Run_A_D11</name>
    <dbReference type="NCBI Taxonomy" id="1400863"/>
    <lineage>
        <taxon>Bacteria</taxon>
        <taxon>Pseudomonadati</taxon>
        <taxon>Pseudomonadota</taxon>
        <taxon>Gammaproteobacteria</taxon>
        <taxon>Candidatus Competibacteraceae</taxon>
        <taxon>Candidatus Competibacter</taxon>
    </lineage>
</organism>
<accession>W6M582</accession>
<feature type="transmembrane region" description="Helical" evidence="1">
    <location>
        <begin position="12"/>
        <end position="35"/>
    </location>
</feature>
<dbReference type="Proteomes" id="UP000035760">
    <property type="component" value="Unassembled WGS sequence"/>
</dbReference>
<protein>
    <submittedName>
        <fullName evidence="2">Uncharacterized protein</fullName>
    </submittedName>
</protein>
<keyword evidence="1" id="KW-0472">Membrane</keyword>
<dbReference type="EMBL" id="CBTJ020000045">
    <property type="protein sequence ID" value="CDI03036.1"/>
    <property type="molecule type" value="Genomic_DNA"/>
</dbReference>